<proteinExistence type="predicted"/>
<comment type="caution">
    <text evidence="2">The sequence shown here is derived from an EMBL/GenBank/DDBJ whole genome shotgun (WGS) entry which is preliminary data.</text>
</comment>
<keyword evidence="1" id="KW-1133">Transmembrane helix</keyword>
<protein>
    <submittedName>
        <fullName evidence="2">DUF1240 domain-containing protein</fullName>
    </submittedName>
</protein>
<feature type="transmembrane region" description="Helical" evidence="1">
    <location>
        <begin position="86"/>
        <end position="111"/>
    </location>
</feature>
<sequence>MKYKENKIQITIWKRIFCIVMSLFFLFLLTLFLYFSWIDFLSLINMEEIIRFSWRVFVGCFGMAIVYSMFIGAIKNCLIGTRTPFSGFFVNLCILISVLSLVASVPVSIYVDYKLQNSGYVKCPYRTSLVAPNKYVKDIKSCN</sequence>
<evidence type="ECO:0000313" key="3">
    <source>
        <dbReference type="Proteomes" id="UP001271890"/>
    </source>
</evidence>
<keyword evidence="1" id="KW-0812">Transmembrane</keyword>
<dbReference type="Pfam" id="PF06836">
    <property type="entry name" value="DUF1240"/>
    <property type="match status" value="1"/>
</dbReference>
<accession>A0ABU4S4Q6</accession>
<dbReference type="InterPro" id="IPR010665">
    <property type="entry name" value="DUF1240"/>
</dbReference>
<dbReference type="EMBL" id="VCDN01000011">
    <property type="protein sequence ID" value="MDX7986201.1"/>
    <property type="molecule type" value="Genomic_DNA"/>
</dbReference>
<evidence type="ECO:0000313" key="2">
    <source>
        <dbReference type="EMBL" id="MDX7986201.1"/>
    </source>
</evidence>
<feature type="transmembrane region" description="Helical" evidence="1">
    <location>
        <begin position="54"/>
        <end position="74"/>
    </location>
</feature>
<keyword evidence="1" id="KW-0472">Membrane</keyword>
<gene>
    <name evidence="2" type="ORF">FE392_02475</name>
</gene>
<name>A0ABU4S4Q6_9GAMM</name>
<dbReference type="RefSeq" id="WP_369292866.1">
    <property type="nucleotide sequence ID" value="NZ_VCDN01000011.1"/>
</dbReference>
<feature type="transmembrane region" description="Helical" evidence="1">
    <location>
        <begin position="12"/>
        <end position="34"/>
    </location>
</feature>
<reference evidence="3" key="1">
    <citation type="journal article" date="2024" name="Toxins">
        <title>Genome Sequence Analysis of Native Xenorhabdus Strains Isolated from Entomopathogenic Nematodes in Argentina.</title>
        <authorList>
            <person name="Palma L."/>
            <person name="Frizzo L."/>
            <person name="Kaiser S."/>
            <person name="Berry C."/>
            <person name="Caballero P."/>
            <person name="Bode H.B."/>
            <person name="Del Valle E.E."/>
        </authorList>
    </citation>
    <scope>NUCLEOTIDE SEQUENCE [LARGE SCALE GENOMIC DNA]</scope>
    <source>
        <strain evidence="3">12</strain>
    </source>
</reference>
<keyword evidence="3" id="KW-1185">Reference proteome</keyword>
<dbReference type="Proteomes" id="UP001271890">
    <property type="component" value="Unassembled WGS sequence"/>
</dbReference>
<evidence type="ECO:0000256" key="1">
    <source>
        <dbReference type="SAM" id="Phobius"/>
    </source>
</evidence>
<organism evidence="2 3">
    <name type="scientific">Xenorhabdus santafensis</name>
    <dbReference type="NCBI Taxonomy" id="2582833"/>
    <lineage>
        <taxon>Bacteria</taxon>
        <taxon>Pseudomonadati</taxon>
        <taxon>Pseudomonadota</taxon>
        <taxon>Gammaproteobacteria</taxon>
        <taxon>Enterobacterales</taxon>
        <taxon>Morganellaceae</taxon>
        <taxon>Xenorhabdus</taxon>
    </lineage>
</organism>